<organism evidence="3 4">
    <name type="scientific">Acrocarpospora pleiomorpha</name>
    <dbReference type="NCBI Taxonomy" id="90975"/>
    <lineage>
        <taxon>Bacteria</taxon>
        <taxon>Bacillati</taxon>
        <taxon>Actinomycetota</taxon>
        <taxon>Actinomycetes</taxon>
        <taxon>Streptosporangiales</taxon>
        <taxon>Streptosporangiaceae</taxon>
        <taxon>Acrocarpospora</taxon>
    </lineage>
</organism>
<feature type="domain" description="UspA" evidence="2">
    <location>
        <begin position="5"/>
        <end position="139"/>
    </location>
</feature>
<dbReference type="AlphaFoldDB" id="A0A5M3XJB0"/>
<name>A0A5M3XJB0_9ACTN</name>
<protein>
    <submittedName>
        <fullName evidence="3">Universal stress protein</fullName>
    </submittedName>
</protein>
<evidence type="ECO:0000313" key="3">
    <source>
        <dbReference type="EMBL" id="GES19761.1"/>
    </source>
</evidence>
<comment type="similarity">
    <text evidence="1">Belongs to the universal stress protein A family.</text>
</comment>
<proteinExistence type="inferred from homology"/>
<evidence type="ECO:0000256" key="1">
    <source>
        <dbReference type="ARBA" id="ARBA00008791"/>
    </source>
</evidence>
<evidence type="ECO:0000259" key="2">
    <source>
        <dbReference type="Pfam" id="PF00582"/>
    </source>
</evidence>
<dbReference type="EMBL" id="BLAF01000013">
    <property type="protein sequence ID" value="GES19761.1"/>
    <property type="molecule type" value="Genomic_DNA"/>
</dbReference>
<reference evidence="3 4" key="1">
    <citation type="submission" date="2019-10" db="EMBL/GenBank/DDBJ databases">
        <title>Whole genome shotgun sequence of Acrocarpospora pleiomorpha NBRC 16267.</title>
        <authorList>
            <person name="Ichikawa N."/>
            <person name="Kimura A."/>
            <person name="Kitahashi Y."/>
            <person name="Komaki H."/>
            <person name="Oguchi A."/>
        </authorList>
    </citation>
    <scope>NUCLEOTIDE SEQUENCE [LARGE SCALE GENOMIC DNA]</scope>
    <source>
        <strain evidence="3 4">NBRC 16267</strain>
    </source>
</reference>
<dbReference type="Pfam" id="PF00582">
    <property type="entry name" value="Usp"/>
    <property type="match status" value="2"/>
</dbReference>
<sequence length="284" mass="29924">MAGLVVVGLDGSESAALAVDYAVDDAVRRGATLKIVHVRDPWSGDLALQGLDHLTEAATRHGEDILAAAKERARERAPDLEVVTRMVPGQIVEQLKAESAEADCLVVGSRGMGGFAGLLLGSVGLGVAGHISGPIVVVRRPAPVSYGEIVVGYDGSDHSEAALEYAFGEARRRGAGLKVIYTWQELIFSPYAVGYSQILQGVFNDRVADVHHRLASWRERNPDVKVEESFLTGHPIPALAEASRLADLVVVGSRGMGAFGSAVLGSVSHGVLHRASCPVAVVRP</sequence>
<dbReference type="SUPFAM" id="SSF52402">
    <property type="entry name" value="Adenine nucleotide alpha hydrolases-like"/>
    <property type="match status" value="2"/>
</dbReference>
<dbReference type="OrthoDB" id="9816117at2"/>
<dbReference type="PRINTS" id="PR01438">
    <property type="entry name" value="UNVRSLSTRESS"/>
</dbReference>
<accession>A0A5M3XJB0</accession>
<dbReference type="Gene3D" id="3.40.50.620">
    <property type="entry name" value="HUPs"/>
    <property type="match status" value="2"/>
</dbReference>
<dbReference type="Proteomes" id="UP000377595">
    <property type="component" value="Unassembled WGS sequence"/>
</dbReference>
<dbReference type="PANTHER" id="PTHR46553:SF3">
    <property type="entry name" value="ADENINE NUCLEOTIDE ALPHA HYDROLASES-LIKE SUPERFAMILY PROTEIN"/>
    <property type="match status" value="1"/>
</dbReference>
<keyword evidence="4" id="KW-1185">Reference proteome</keyword>
<dbReference type="PANTHER" id="PTHR46553">
    <property type="entry name" value="ADENINE NUCLEOTIDE ALPHA HYDROLASES-LIKE SUPERFAMILY PROTEIN"/>
    <property type="match status" value="1"/>
</dbReference>
<comment type="caution">
    <text evidence="3">The sequence shown here is derived from an EMBL/GenBank/DDBJ whole genome shotgun (WGS) entry which is preliminary data.</text>
</comment>
<gene>
    <name evidence="3" type="ORF">Aple_026570</name>
</gene>
<evidence type="ECO:0000313" key="4">
    <source>
        <dbReference type="Proteomes" id="UP000377595"/>
    </source>
</evidence>
<feature type="domain" description="UspA" evidence="2">
    <location>
        <begin position="146"/>
        <end position="283"/>
    </location>
</feature>
<dbReference type="InterPro" id="IPR006015">
    <property type="entry name" value="Universal_stress_UspA"/>
</dbReference>
<dbReference type="InterPro" id="IPR014729">
    <property type="entry name" value="Rossmann-like_a/b/a_fold"/>
</dbReference>
<dbReference type="RefSeq" id="WP_155344820.1">
    <property type="nucleotide sequence ID" value="NZ_BAAAHM010000023.1"/>
</dbReference>
<dbReference type="InterPro" id="IPR006016">
    <property type="entry name" value="UspA"/>
</dbReference>